<proteinExistence type="predicted"/>
<keyword evidence="2" id="KW-1185">Reference proteome</keyword>
<sequence>MFETLMFFQLNFQCMITYGLF</sequence>
<evidence type="ECO:0000313" key="1">
    <source>
        <dbReference type="EMBL" id="KHG19671.1"/>
    </source>
</evidence>
<dbReference type="Proteomes" id="UP000032142">
    <property type="component" value="Unassembled WGS sequence"/>
</dbReference>
<name>A0A0B0P8F1_GOSAR</name>
<gene>
    <name evidence="1" type="ORF">F383_25559</name>
</gene>
<organism evidence="1 2">
    <name type="scientific">Gossypium arboreum</name>
    <name type="common">Tree cotton</name>
    <name type="synonym">Gossypium nanking</name>
    <dbReference type="NCBI Taxonomy" id="29729"/>
    <lineage>
        <taxon>Eukaryota</taxon>
        <taxon>Viridiplantae</taxon>
        <taxon>Streptophyta</taxon>
        <taxon>Embryophyta</taxon>
        <taxon>Tracheophyta</taxon>
        <taxon>Spermatophyta</taxon>
        <taxon>Magnoliopsida</taxon>
        <taxon>eudicotyledons</taxon>
        <taxon>Gunneridae</taxon>
        <taxon>Pentapetalae</taxon>
        <taxon>rosids</taxon>
        <taxon>malvids</taxon>
        <taxon>Malvales</taxon>
        <taxon>Malvaceae</taxon>
        <taxon>Malvoideae</taxon>
        <taxon>Gossypium</taxon>
    </lineage>
</organism>
<dbReference type="AlphaFoldDB" id="A0A0B0P8F1"/>
<evidence type="ECO:0000313" key="2">
    <source>
        <dbReference type="Proteomes" id="UP000032142"/>
    </source>
</evidence>
<reference evidence="2" key="1">
    <citation type="submission" date="2014-09" db="EMBL/GenBank/DDBJ databases">
        <authorList>
            <person name="Mudge J."/>
            <person name="Ramaraj T."/>
            <person name="Lindquist I.E."/>
            <person name="Bharti A.K."/>
            <person name="Sundararajan A."/>
            <person name="Cameron C.T."/>
            <person name="Woodward J.E."/>
            <person name="May G.D."/>
            <person name="Brubaker C."/>
            <person name="Broadhvest J."/>
            <person name="Wilkins T.A."/>
        </authorList>
    </citation>
    <scope>NUCLEOTIDE SEQUENCE</scope>
    <source>
        <strain evidence="2">cv. AKA8401</strain>
    </source>
</reference>
<protein>
    <submittedName>
        <fullName evidence="1">Uncharacterized protein</fullName>
    </submittedName>
</protein>
<dbReference type="EMBL" id="KN413659">
    <property type="protein sequence ID" value="KHG19671.1"/>
    <property type="molecule type" value="Genomic_DNA"/>
</dbReference>
<accession>A0A0B0P8F1</accession>